<dbReference type="Gene3D" id="2.20.200.10">
    <property type="entry name" value="Outer membrane efflux proteins (OEP)"/>
    <property type="match status" value="1"/>
</dbReference>
<proteinExistence type="inferred from homology"/>
<gene>
    <name evidence="4" type="ORF">ENT73_05870</name>
</gene>
<feature type="coiled-coil region" evidence="3">
    <location>
        <begin position="283"/>
        <end position="317"/>
    </location>
</feature>
<evidence type="ECO:0000256" key="2">
    <source>
        <dbReference type="RuleBase" id="RU362097"/>
    </source>
</evidence>
<dbReference type="SUPFAM" id="SSF56954">
    <property type="entry name" value="Outer membrane efflux proteins (OEP)"/>
    <property type="match status" value="1"/>
</dbReference>
<evidence type="ECO:0000256" key="1">
    <source>
        <dbReference type="ARBA" id="ARBA00007613"/>
    </source>
</evidence>
<dbReference type="InterPro" id="IPR003423">
    <property type="entry name" value="OMP_efflux"/>
</dbReference>
<keyword evidence="2" id="KW-1134">Transmembrane beta strand</keyword>
<accession>A0A832GPF2</accession>
<protein>
    <submittedName>
        <fullName evidence="4">Efflux transporter outer membrane subunit</fullName>
    </submittedName>
</protein>
<keyword evidence="2" id="KW-0812">Transmembrane</keyword>
<comment type="caution">
    <text evidence="4">The sequence shown here is derived from an EMBL/GenBank/DDBJ whole genome shotgun (WGS) entry which is preliminary data.</text>
</comment>
<dbReference type="AlphaFoldDB" id="A0A832GPF2"/>
<dbReference type="GO" id="GO:0005886">
    <property type="term" value="C:plasma membrane"/>
    <property type="evidence" value="ECO:0007669"/>
    <property type="project" value="UniProtKB-SubCell"/>
</dbReference>
<evidence type="ECO:0000256" key="3">
    <source>
        <dbReference type="SAM" id="Coils"/>
    </source>
</evidence>
<comment type="subcellular location">
    <subcellularLocation>
        <location evidence="2">Cell membrane</location>
        <topology evidence="2">Lipid-anchor</topology>
    </subcellularLocation>
</comment>
<dbReference type="EMBL" id="DSZU01000102">
    <property type="protein sequence ID" value="HGV55594.1"/>
    <property type="molecule type" value="Genomic_DNA"/>
</dbReference>
<dbReference type="GO" id="GO:0015562">
    <property type="term" value="F:efflux transmembrane transporter activity"/>
    <property type="evidence" value="ECO:0007669"/>
    <property type="project" value="InterPro"/>
</dbReference>
<dbReference type="NCBIfam" id="TIGR01845">
    <property type="entry name" value="outer_NodT"/>
    <property type="match status" value="1"/>
</dbReference>
<sequence>MGFSAQAKRERYSGEALNPRPGETLSNYQLSLMVSYELDLFNRLHFKEKASFHQYLSTLAGKKALEIALISTLMNTYFDLLITQEKIKIAQEFSQKLKEIYELRSKQRDYGLIEEIPVLQAKAEWENTLILLENLHRDRDLYIDTLSLLLGKEPKELFARNFSLPDNIPEPIKIPGGLPSQLLERRPDIIQAENLLRATEYEVAIARAEYFPRLSLTSAFGFQSLELSNLLQASARYWNLAALLSETLFDFGRRKAQIDLKEAQKKEALHHYIKTVKRAFFEVSSALTELESVEKKIQEKKKRLQTLEDLYKLAQQKFERGLVNYLTVLDAERQILSEKIEIAALRGEKLKRQVLLIKALGGGFKGF</sequence>
<keyword evidence="2" id="KW-0472">Membrane</keyword>
<evidence type="ECO:0000313" key="4">
    <source>
        <dbReference type="EMBL" id="HGV55594.1"/>
    </source>
</evidence>
<comment type="similarity">
    <text evidence="1 2">Belongs to the outer membrane factor (OMF) (TC 1.B.17) family.</text>
</comment>
<name>A0A832GPF2_9BACT</name>
<dbReference type="Pfam" id="PF02321">
    <property type="entry name" value="OEP"/>
    <property type="match status" value="2"/>
</dbReference>
<organism evidence="4">
    <name type="scientific">Caldimicrobium thiodismutans</name>
    <dbReference type="NCBI Taxonomy" id="1653476"/>
    <lineage>
        <taxon>Bacteria</taxon>
        <taxon>Pseudomonadati</taxon>
        <taxon>Thermodesulfobacteriota</taxon>
        <taxon>Thermodesulfobacteria</taxon>
        <taxon>Thermodesulfobacteriales</taxon>
        <taxon>Thermodesulfobacteriaceae</taxon>
        <taxon>Caldimicrobium</taxon>
    </lineage>
</organism>
<dbReference type="Gene3D" id="1.20.1600.10">
    <property type="entry name" value="Outer membrane efflux proteins (OEP)"/>
    <property type="match status" value="1"/>
</dbReference>
<dbReference type="InterPro" id="IPR010131">
    <property type="entry name" value="MdtP/NodT-like"/>
</dbReference>
<keyword evidence="2" id="KW-0564">Palmitate</keyword>
<reference evidence="4" key="1">
    <citation type="journal article" date="2020" name="mSystems">
        <title>Genome- and Community-Level Interaction Insights into Carbon Utilization and Element Cycling Functions of Hydrothermarchaeota in Hydrothermal Sediment.</title>
        <authorList>
            <person name="Zhou Z."/>
            <person name="Liu Y."/>
            <person name="Xu W."/>
            <person name="Pan J."/>
            <person name="Luo Z.H."/>
            <person name="Li M."/>
        </authorList>
    </citation>
    <scope>NUCLEOTIDE SEQUENCE [LARGE SCALE GENOMIC DNA]</scope>
    <source>
        <strain evidence="4">SpSt-605</strain>
    </source>
</reference>
<dbReference type="PANTHER" id="PTHR30203">
    <property type="entry name" value="OUTER MEMBRANE CATION EFFLUX PROTEIN"/>
    <property type="match status" value="1"/>
</dbReference>
<keyword evidence="3" id="KW-0175">Coiled coil</keyword>
<keyword evidence="2" id="KW-0449">Lipoprotein</keyword>